<name>M5RGA1_9BACT</name>
<evidence type="ECO:0000313" key="1">
    <source>
        <dbReference type="EMBL" id="EMI18423.1"/>
    </source>
</evidence>
<comment type="caution">
    <text evidence="1">The sequence shown here is derived from an EMBL/GenBank/DDBJ whole genome shotgun (WGS) entry which is preliminary data.</text>
</comment>
<protein>
    <submittedName>
        <fullName evidence="1">Uncharacterized protein</fullName>
    </submittedName>
</protein>
<gene>
    <name evidence="1" type="ORF">RMSM_04652</name>
</gene>
<dbReference type="EMBL" id="ANOG01000669">
    <property type="protein sequence ID" value="EMI18423.1"/>
    <property type="molecule type" value="Genomic_DNA"/>
</dbReference>
<accession>M5RGA1</accession>
<organism evidence="1 2">
    <name type="scientific">Rhodopirellula maiorica SM1</name>
    <dbReference type="NCBI Taxonomy" id="1265738"/>
    <lineage>
        <taxon>Bacteria</taxon>
        <taxon>Pseudomonadati</taxon>
        <taxon>Planctomycetota</taxon>
        <taxon>Planctomycetia</taxon>
        <taxon>Pirellulales</taxon>
        <taxon>Pirellulaceae</taxon>
        <taxon>Novipirellula</taxon>
    </lineage>
</organism>
<keyword evidence="2" id="KW-1185">Reference proteome</keyword>
<sequence length="74" mass="8472">MSLIYWVVKRRLLSRRSKAVWLRRFSGELVPRQQSMARGIAVKTLGNSNVSPILQRLAVGKLIQKRWSAIADLP</sequence>
<dbReference type="Proteomes" id="UP000011991">
    <property type="component" value="Unassembled WGS sequence"/>
</dbReference>
<evidence type="ECO:0000313" key="2">
    <source>
        <dbReference type="Proteomes" id="UP000011991"/>
    </source>
</evidence>
<dbReference type="AlphaFoldDB" id="M5RGA1"/>
<proteinExistence type="predicted"/>
<reference evidence="1 2" key="1">
    <citation type="journal article" date="2013" name="Mar. Genomics">
        <title>Expression of sulfatases in Rhodopirellula baltica and the diversity of sulfatases in the genus Rhodopirellula.</title>
        <authorList>
            <person name="Wegner C.E."/>
            <person name="Richter-Heitmann T."/>
            <person name="Klindworth A."/>
            <person name="Klockow C."/>
            <person name="Richter M."/>
            <person name="Achstetter T."/>
            <person name="Glockner F.O."/>
            <person name="Harder J."/>
        </authorList>
    </citation>
    <scope>NUCLEOTIDE SEQUENCE [LARGE SCALE GENOMIC DNA]</scope>
    <source>
        <strain evidence="1 2">SM1</strain>
    </source>
</reference>
<dbReference type="PATRIC" id="fig|1265738.3.peg.4673"/>